<organism evidence="6">
    <name type="scientific">Agrobacterium tumefaciens</name>
    <dbReference type="NCBI Taxonomy" id="358"/>
    <lineage>
        <taxon>Bacteria</taxon>
        <taxon>Pseudomonadati</taxon>
        <taxon>Pseudomonadota</taxon>
        <taxon>Alphaproteobacteria</taxon>
        <taxon>Hyphomicrobiales</taxon>
        <taxon>Rhizobiaceae</taxon>
        <taxon>Rhizobium/Agrobacterium group</taxon>
        <taxon>Agrobacterium</taxon>
        <taxon>Agrobacterium tumefaciens complex</taxon>
    </lineage>
</organism>
<dbReference type="Pfam" id="PF00202">
    <property type="entry name" value="Aminotran_3"/>
    <property type="match status" value="1"/>
</dbReference>
<dbReference type="PANTHER" id="PTHR42684">
    <property type="entry name" value="ADENOSYLMETHIONINE-8-AMINO-7-OXONONANOATE AMINOTRANSFERASE"/>
    <property type="match status" value="1"/>
</dbReference>
<dbReference type="Gene3D" id="3.90.1150.10">
    <property type="entry name" value="Aspartate Aminotransferase, domain 1"/>
    <property type="match status" value="1"/>
</dbReference>
<keyword evidence="3 6" id="KW-0808">Transferase</keyword>
<name>Q44188_AGRTU</name>
<proteinExistence type="predicted"/>
<dbReference type="InterPro" id="IPR049704">
    <property type="entry name" value="Aminotrans_3_PPA_site"/>
</dbReference>
<dbReference type="PANTHER" id="PTHR42684:SF1">
    <property type="entry name" value="BETA-ALANINE--PYRUVATE AMINOTRANSFERASE"/>
    <property type="match status" value="1"/>
</dbReference>
<dbReference type="InterPro" id="IPR015424">
    <property type="entry name" value="PyrdxlP-dep_Trfase"/>
</dbReference>
<evidence type="ECO:0000256" key="2">
    <source>
        <dbReference type="ARBA" id="ARBA00022576"/>
    </source>
</evidence>
<keyword evidence="4" id="KW-0663">Pyridoxal phosphate</keyword>
<dbReference type="SUPFAM" id="SSF53383">
    <property type="entry name" value="PLP-dependent transferases"/>
    <property type="match status" value="1"/>
</dbReference>
<evidence type="ECO:0000256" key="3">
    <source>
        <dbReference type="ARBA" id="ARBA00022679"/>
    </source>
</evidence>
<dbReference type="InterPro" id="IPR015421">
    <property type="entry name" value="PyrdxlP-dep_Trfase_major"/>
</dbReference>
<dbReference type="EMBL" id="X95394">
    <property type="protein sequence ID" value="CAA64678.1"/>
    <property type="molecule type" value="Genomic_DNA"/>
</dbReference>
<dbReference type="GO" id="GO:0030170">
    <property type="term" value="F:pyridoxal phosphate binding"/>
    <property type="evidence" value="ECO:0007669"/>
    <property type="project" value="InterPro"/>
</dbReference>
<dbReference type="AlphaFoldDB" id="Q44188"/>
<evidence type="ECO:0000256" key="5">
    <source>
        <dbReference type="SAM" id="MobiDB-lite"/>
    </source>
</evidence>
<keyword evidence="2" id="KW-0032">Aminotransferase</keyword>
<sequence>MPPKRTLNRDSLSARHWPGDAQPPHSGRRNVGITVSVSAGIVGGLVNNRRVFPQIPADHLRQHPTILAKNSFVKGQPEHGAELADDLERLVALHGAETIAACIVEPVAGSTGVLVPPKGYLERLRAICDKHGILLIFDEVITGFGRMGSSFASNYFGVTPDIVTTAKGLTNGAIPMGASHSRKFHDALMHGPESQIELFHGYTYSGHPVPCAAGIATLDIYRDEGLFTRASELQDAWHDAIHSLKGSPNVIDIRNQSVSSPA</sequence>
<dbReference type="InterPro" id="IPR005814">
    <property type="entry name" value="Aminotrans_3"/>
</dbReference>
<comment type="cofactor">
    <cofactor evidence="1">
        <name>pyridoxal 5'-phosphate</name>
        <dbReference type="ChEBI" id="CHEBI:597326"/>
    </cofactor>
</comment>
<dbReference type="GO" id="GO:0009102">
    <property type="term" value="P:biotin biosynthetic process"/>
    <property type="evidence" value="ECO:0007669"/>
    <property type="project" value="TreeGrafter"/>
</dbReference>
<evidence type="ECO:0000256" key="4">
    <source>
        <dbReference type="ARBA" id="ARBA00022898"/>
    </source>
</evidence>
<dbReference type="Gene3D" id="3.40.640.10">
    <property type="entry name" value="Type I PLP-dependent aspartate aminotransferase-like (Major domain)"/>
    <property type="match status" value="1"/>
</dbReference>
<feature type="region of interest" description="Disordered" evidence="5">
    <location>
        <begin position="1"/>
        <end position="30"/>
    </location>
</feature>
<dbReference type="PROSITE" id="PS00600">
    <property type="entry name" value="AA_TRANSFER_CLASS_3"/>
    <property type="match status" value="1"/>
</dbReference>
<evidence type="ECO:0000256" key="1">
    <source>
        <dbReference type="ARBA" id="ARBA00001933"/>
    </source>
</evidence>
<reference evidence="6" key="1">
    <citation type="journal article" date="1996" name="Microbiology">
        <title>Expression of the exoY gene, required for exopolysaccharide synthesis in Agrobacterium, is activated by the regulatory ros gene.</title>
        <authorList>
            <person name="Tiburtius A."/>
            <person name="de Luca N.G."/>
            <person name="Hussain H."/>
            <person name="Johnston A.W."/>
        </authorList>
    </citation>
    <scope>NUCLEOTIDE SEQUENCE</scope>
    <source>
        <strain evidence="6">T1305 lac9</strain>
    </source>
</reference>
<dbReference type="InterPro" id="IPR015422">
    <property type="entry name" value="PyrdxlP-dep_Trfase_small"/>
</dbReference>
<protein>
    <submittedName>
        <fullName evidence="6">W-amino-transferase-like protein</fullName>
    </submittedName>
</protein>
<accession>Q44188</accession>
<gene>
    <name evidence="6" type="primary">oatA</name>
</gene>
<dbReference type="GO" id="GO:0004015">
    <property type="term" value="F:adenosylmethionine-8-amino-7-oxononanoate transaminase activity"/>
    <property type="evidence" value="ECO:0007669"/>
    <property type="project" value="TreeGrafter"/>
</dbReference>
<evidence type="ECO:0000313" key="6">
    <source>
        <dbReference type="EMBL" id="CAA64678.1"/>
    </source>
</evidence>